<reference evidence="4 5" key="1">
    <citation type="submission" date="2018-11" db="EMBL/GenBank/DDBJ databases">
        <title>Proposal to divide the Flavobacteriaceae and reorganize its genera based on Amino Acid Identity values calculated from whole genome sequences.</title>
        <authorList>
            <person name="Nicholson A.C."/>
            <person name="Gulvik C.A."/>
            <person name="Whitney A.M."/>
            <person name="Humrighouse B.W."/>
            <person name="Bell M."/>
            <person name="Holmes B."/>
            <person name="Steigerwalt A.G."/>
            <person name="Villarma A."/>
            <person name="Sheth M."/>
            <person name="Batra D."/>
            <person name="Pryor J."/>
            <person name="Bernardet J.-F."/>
            <person name="Hugo C."/>
            <person name="Kampfer P."/>
            <person name="Newman J."/>
            <person name="McQuiston J.R."/>
        </authorList>
    </citation>
    <scope>NUCLEOTIDE SEQUENCE [LARGE SCALE GENOMIC DNA]</scope>
    <source>
        <strain evidence="4 5">G0041</strain>
    </source>
</reference>
<keyword evidence="5" id="KW-1185">Reference proteome</keyword>
<feature type="signal peptide" evidence="2">
    <location>
        <begin position="1"/>
        <end position="19"/>
    </location>
</feature>
<gene>
    <name evidence="4" type="ORF">EG343_09670</name>
</gene>
<proteinExistence type="predicted"/>
<dbReference type="RefSeq" id="WP_123857586.1">
    <property type="nucleotide sequence ID" value="NZ_CP033923.1"/>
</dbReference>
<dbReference type="EMBL" id="CP033923">
    <property type="protein sequence ID" value="AZA90879.1"/>
    <property type="molecule type" value="Genomic_DNA"/>
</dbReference>
<protein>
    <submittedName>
        <fullName evidence="4">T9SS C-terminal target domain-containing protein</fullName>
    </submittedName>
</protein>
<evidence type="ECO:0000256" key="1">
    <source>
        <dbReference type="ARBA" id="ARBA00022729"/>
    </source>
</evidence>
<dbReference type="AlphaFoldDB" id="A0AAD0YLT7"/>
<sequence>MKKLYSLLATAMLAITAFGQTTLLSESFGTTAILPTGWSSTNTINGWKSNSSSASTTKYPGASGGMNVVFVGQGPNNITHTLTYSNLATIGYTNISIIWGGLGAAAFNQDIVFQWSTDGTTWNDVAYSYNKKATTWSLINNGVPIQLPAGAGNAATLSLRWFSVTSNSGNYRIDDIKVEGISGSLATSEIIKSKNIFVKNTFVENEIYFGTKSEIKIFNISGELVKTASVFENESVNVENLQSGIYLVTGNSNGKAISEKIMKK</sequence>
<evidence type="ECO:0000256" key="2">
    <source>
        <dbReference type="SAM" id="SignalP"/>
    </source>
</evidence>
<evidence type="ECO:0000313" key="5">
    <source>
        <dbReference type="Proteomes" id="UP000278288"/>
    </source>
</evidence>
<evidence type="ECO:0000313" key="4">
    <source>
        <dbReference type="EMBL" id="AZA90879.1"/>
    </source>
</evidence>
<feature type="chain" id="PRO_5042229519" evidence="2">
    <location>
        <begin position="20"/>
        <end position="264"/>
    </location>
</feature>
<feature type="domain" description="Secretion system C-terminal sorting" evidence="3">
    <location>
        <begin position="210"/>
        <end position="261"/>
    </location>
</feature>
<evidence type="ECO:0000259" key="3">
    <source>
        <dbReference type="Pfam" id="PF18962"/>
    </source>
</evidence>
<dbReference type="NCBIfam" id="TIGR04183">
    <property type="entry name" value="Por_Secre_tail"/>
    <property type="match status" value="1"/>
</dbReference>
<dbReference type="Gene3D" id="2.60.120.260">
    <property type="entry name" value="Galactose-binding domain-like"/>
    <property type="match status" value="1"/>
</dbReference>
<keyword evidence="1 2" id="KW-0732">Signal</keyword>
<organism evidence="4 5">
    <name type="scientific">Chryseobacterium nakagawai</name>
    <dbReference type="NCBI Taxonomy" id="1241982"/>
    <lineage>
        <taxon>Bacteria</taxon>
        <taxon>Pseudomonadati</taxon>
        <taxon>Bacteroidota</taxon>
        <taxon>Flavobacteriia</taxon>
        <taxon>Flavobacteriales</taxon>
        <taxon>Weeksellaceae</taxon>
        <taxon>Chryseobacterium group</taxon>
        <taxon>Chryseobacterium</taxon>
    </lineage>
</organism>
<dbReference type="Pfam" id="PF18962">
    <property type="entry name" value="Por_Secre_tail"/>
    <property type="match status" value="1"/>
</dbReference>
<name>A0AAD0YLT7_CHRNA</name>
<accession>A0AAD0YLT7</accession>
<dbReference type="Proteomes" id="UP000278288">
    <property type="component" value="Chromosome"/>
</dbReference>
<dbReference type="InterPro" id="IPR026444">
    <property type="entry name" value="Secre_tail"/>
</dbReference>
<dbReference type="KEGG" id="cnk:EG343_09670"/>